<organism evidence="1 2">
    <name type="scientific">Lentisphaera profundi</name>
    <dbReference type="NCBI Taxonomy" id="1658616"/>
    <lineage>
        <taxon>Bacteria</taxon>
        <taxon>Pseudomonadati</taxon>
        <taxon>Lentisphaerota</taxon>
        <taxon>Lentisphaeria</taxon>
        <taxon>Lentisphaerales</taxon>
        <taxon>Lentisphaeraceae</taxon>
        <taxon>Lentisphaera</taxon>
    </lineage>
</organism>
<dbReference type="Proteomes" id="UP001214250">
    <property type="component" value="Chromosome 1"/>
</dbReference>
<gene>
    <name evidence="1" type="ORF">PQO03_03290</name>
</gene>
<sequence length="414" mass="49083">MKKFLLLVLSVYLYGADNEKNLFRLDSNAGFSFYAEKDNIDSRNFIKILDLCAKNISASIGKKNNDSITRFFLYETVLNKDSTHSHIYLNQQQVKKLDDISLIFLINKGLLRAHFDSDTVPNWINASIVYNALHTKNDFTHLQKRYFFTRYNNLNEGDFKLDFIKHLDLLKNAPYLIKSVYLEKSKILSRIVFKNKKLKHDVFSKINKNTYDNAYLLNALHILAKQKNITFELWLQEQINKMIFNHLYPIHSGLILSKLDKLSNLTISRKNKLGQFELVQLPLEDLATYKNSTINTQYLTTIINNFSKTINKSPFYTRPYLLDIQKVLIDFSRGKKSGYKKKILHLKKQIQESRELEMKRHQWFKSIVKEKYKSPLIYPEILNSYDELKRRNEKFFPEAYNWFNKLENQINNIL</sequence>
<keyword evidence="2" id="KW-1185">Reference proteome</keyword>
<accession>A0ABY7VW71</accession>
<dbReference type="EMBL" id="CP117811">
    <property type="protein sequence ID" value="WDE96984.1"/>
    <property type="molecule type" value="Genomic_DNA"/>
</dbReference>
<evidence type="ECO:0000313" key="1">
    <source>
        <dbReference type="EMBL" id="WDE96984.1"/>
    </source>
</evidence>
<proteinExistence type="predicted"/>
<evidence type="ECO:0000313" key="2">
    <source>
        <dbReference type="Proteomes" id="UP001214250"/>
    </source>
</evidence>
<protein>
    <submittedName>
        <fullName evidence="1">Uncharacterized protein</fullName>
    </submittedName>
</protein>
<reference evidence="1 2" key="1">
    <citation type="submission" date="2023-02" db="EMBL/GenBank/DDBJ databases">
        <title>Genome sequence of Lentisphaera profundi SAORIC-696.</title>
        <authorList>
            <person name="Kim e."/>
            <person name="Cho J.-C."/>
            <person name="Choi A."/>
            <person name="Kang I."/>
        </authorList>
    </citation>
    <scope>NUCLEOTIDE SEQUENCE [LARGE SCALE GENOMIC DNA]</scope>
    <source>
        <strain evidence="1 2">SAORIC-696</strain>
    </source>
</reference>
<name>A0ABY7VW71_9BACT</name>
<dbReference type="RefSeq" id="WP_274151093.1">
    <property type="nucleotide sequence ID" value="NZ_CP117811.1"/>
</dbReference>